<dbReference type="SUPFAM" id="SSF52540">
    <property type="entry name" value="P-loop containing nucleoside triphosphate hydrolases"/>
    <property type="match status" value="1"/>
</dbReference>
<dbReference type="PANTHER" id="PTHR47396:SF1">
    <property type="entry name" value="ATP-DEPENDENT HELICASE IRC3-RELATED"/>
    <property type="match status" value="1"/>
</dbReference>
<dbReference type="Pfam" id="PF04851">
    <property type="entry name" value="ResIII"/>
    <property type="match status" value="1"/>
</dbReference>
<dbReference type="RefSeq" id="WP_273234963.1">
    <property type="nucleotide sequence ID" value="NZ_QFOH01000042.1"/>
</dbReference>
<evidence type="ECO:0000313" key="3">
    <source>
        <dbReference type="EMBL" id="PZP20852.1"/>
    </source>
</evidence>
<feature type="domain" description="Helicase/UvrB N-terminal" evidence="2">
    <location>
        <begin position="4"/>
        <end position="156"/>
    </location>
</feature>
<reference evidence="3 4" key="1">
    <citation type="submission" date="2017-08" db="EMBL/GenBank/DDBJ databases">
        <title>Infants hospitalized years apart are colonized by the same room-sourced microbial strains.</title>
        <authorList>
            <person name="Brooks B."/>
            <person name="Olm M.R."/>
            <person name="Firek B.A."/>
            <person name="Baker R."/>
            <person name="Thomas B.C."/>
            <person name="Morowitz M.J."/>
            <person name="Banfield J.F."/>
        </authorList>
    </citation>
    <scope>NUCLEOTIDE SEQUENCE [LARGE SCALE GENOMIC DNA]</scope>
    <source>
        <strain evidence="3">S2_009_000_R2_77</strain>
    </source>
</reference>
<name>A0A2W5EPW5_9PSED</name>
<dbReference type="InterPro" id="IPR027417">
    <property type="entry name" value="P-loop_NTPase"/>
</dbReference>
<dbReference type="Proteomes" id="UP000249198">
    <property type="component" value="Unassembled WGS sequence"/>
</dbReference>
<evidence type="ECO:0000313" key="4">
    <source>
        <dbReference type="Proteomes" id="UP000249198"/>
    </source>
</evidence>
<dbReference type="AlphaFoldDB" id="A0A2W5EPW5"/>
<evidence type="ECO:0000259" key="1">
    <source>
        <dbReference type="Pfam" id="PF00271"/>
    </source>
</evidence>
<evidence type="ECO:0000259" key="2">
    <source>
        <dbReference type="Pfam" id="PF04851"/>
    </source>
</evidence>
<dbReference type="GO" id="GO:0003677">
    <property type="term" value="F:DNA binding"/>
    <property type="evidence" value="ECO:0007669"/>
    <property type="project" value="InterPro"/>
</dbReference>
<dbReference type="GO" id="GO:0005524">
    <property type="term" value="F:ATP binding"/>
    <property type="evidence" value="ECO:0007669"/>
    <property type="project" value="InterPro"/>
</dbReference>
<proteinExistence type="predicted"/>
<gene>
    <name evidence="3" type="ORF">DI599_21185</name>
</gene>
<dbReference type="EMBL" id="QFOH01000042">
    <property type="protein sequence ID" value="PZP20852.1"/>
    <property type="molecule type" value="Genomic_DNA"/>
</dbReference>
<dbReference type="PANTHER" id="PTHR47396">
    <property type="entry name" value="TYPE I RESTRICTION ENZYME ECOKI R PROTEIN"/>
    <property type="match status" value="1"/>
</dbReference>
<dbReference type="GO" id="GO:0005829">
    <property type="term" value="C:cytosol"/>
    <property type="evidence" value="ECO:0007669"/>
    <property type="project" value="TreeGrafter"/>
</dbReference>
<protein>
    <submittedName>
        <fullName evidence="3">Diguanylate cyclase</fullName>
    </submittedName>
</protein>
<comment type="caution">
    <text evidence="3">The sequence shown here is derived from an EMBL/GenBank/DDBJ whole genome shotgun (WGS) entry which is preliminary data.</text>
</comment>
<dbReference type="InterPro" id="IPR001650">
    <property type="entry name" value="Helicase_C-like"/>
</dbReference>
<organism evidence="3 4">
    <name type="scientific">Pseudomonas kuykendallii</name>
    <dbReference type="NCBI Taxonomy" id="1007099"/>
    <lineage>
        <taxon>Bacteria</taxon>
        <taxon>Pseudomonadati</taxon>
        <taxon>Pseudomonadota</taxon>
        <taxon>Gammaproteobacteria</taxon>
        <taxon>Pseudomonadales</taxon>
        <taxon>Pseudomonadaceae</taxon>
        <taxon>Pseudomonas</taxon>
    </lineage>
</organism>
<feature type="domain" description="Helicase C-terminal" evidence="1">
    <location>
        <begin position="263"/>
        <end position="356"/>
    </location>
</feature>
<dbReference type="GO" id="GO:0016787">
    <property type="term" value="F:hydrolase activity"/>
    <property type="evidence" value="ECO:0007669"/>
    <property type="project" value="InterPro"/>
</dbReference>
<dbReference type="Gene3D" id="3.40.50.300">
    <property type="entry name" value="P-loop containing nucleotide triphosphate hydrolases"/>
    <property type="match status" value="2"/>
</dbReference>
<sequence>MKSTLREWQRRCIDAALERYAVAPHFFCQATPGAGKTWMAAELANRLLQLDKIDLVLCFAPSCQVVEGFRSTFSKVLGRRLDGLIGAVGAACTYQAMDYQDEAFWALLENYRVLAIFDEIHHCAGHDLLLSNAWGQQIIQNVQDQAAFTLALSGTPWRSDDKGIALARYSTAEGRLVCDYRYGLREAISDNVCRSPRIVLLDNHSVKLTEESSGDNPVRLFPSFNQLLCESPVSYEELLRNPEIISQMLGLAIAKLDDLRKVKPDAGGLVVATDVEHAHQVALALEARGESCRIVTNRDKRAQDGINEFRHGASRWIVAVGMISEGTDIPRLQVCCYLSRIRTELHYRQVLGRVLRRTGAADDQAWLYVLAESTLEGFSQRVADDLPEDLAILSRVHAPPDIVEDLISELAPSYELRCPSSDDAAPSICGFSLGLSPSDSDSTSLYRLSFSQRYHYQLLALF</sequence>
<dbReference type="InterPro" id="IPR050742">
    <property type="entry name" value="Helicase_Restrict-Modif_Enz"/>
</dbReference>
<dbReference type="InterPro" id="IPR006935">
    <property type="entry name" value="Helicase/UvrB_N"/>
</dbReference>
<dbReference type="Pfam" id="PF00271">
    <property type="entry name" value="Helicase_C"/>
    <property type="match status" value="1"/>
</dbReference>
<accession>A0A2W5EPW5</accession>